<dbReference type="OrthoDB" id="331602at2759"/>
<proteinExistence type="inferred from homology"/>
<keyword evidence="7" id="KW-0131">Cell cycle</keyword>
<keyword evidence="5" id="KW-0498">Mitosis</keyword>
<dbReference type="AlphaFoldDB" id="A0A642UCV1"/>
<feature type="region of interest" description="Disordered" evidence="9">
    <location>
        <begin position="352"/>
        <end position="379"/>
    </location>
</feature>
<dbReference type="Pfam" id="PF05557">
    <property type="entry name" value="MAD"/>
    <property type="match status" value="1"/>
</dbReference>
<dbReference type="EMBL" id="SWFT01000162">
    <property type="protein sequence ID" value="KAA8896862.1"/>
    <property type="molecule type" value="Genomic_DNA"/>
</dbReference>
<accession>A0A642UCV1</accession>
<sequence>MASDGPSARSGLTPIRSSDGLSPVKVPREADLSWQVWNRESESMRHHYEDIIRRKDDEFRKLKQNFDFLKDEAQQQQSKLKNQEQILAAEKRRSLSPKPGSIPSSSEVELKSKVNSLVVLLKEKEAEVNQLKQENALLDQNLRENNQELQQTLDDHQAELDLLKQQAASHRAENVDREQLTDEIRRLSSQVTDLKAKVSSKEQRQFSVAVLEEELARYRKHASELEGAKLRIKELELDNMKLEARLNSPRPATNNDGTYLELLAVKDKYDELSIEFKGLLDKCQWLEDQGLELAGQVEAAEAKVSAMRDERDEAQRQTQLRQTEIDFLRNQINSGSDNGDYIKRLEAQVEELRRTTQQQQPLQPPTSQSPSSSPSVKRMRVENDVYKKLRQQNTEYAVQVKRLDQAKQQLEGQVKRLEQIISQQKDVRVLQLRANPLTTDQFIKQEQIDALREENRALRDENWHQRDVVPKATYDALQQEMSVVRSRVDSVGKRNLRLKEQYQKMTTKVTAAIIRYFGYEFRFVEDPTNPLQVTSKLKLQSKHYQGSGYLIIDIDTQELEVHGPPEFKSLCTSVAEQWVDPQNKPTLLLAALSLKLFSSSNSDRAA</sequence>
<evidence type="ECO:0000256" key="5">
    <source>
        <dbReference type="ARBA" id="ARBA00022776"/>
    </source>
</evidence>
<evidence type="ECO:0000313" key="10">
    <source>
        <dbReference type="EMBL" id="KAA8896862.1"/>
    </source>
</evidence>
<dbReference type="Proteomes" id="UP000449547">
    <property type="component" value="Unassembled WGS sequence"/>
</dbReference>
<comment type="caution">
    <text evidence="10">The sequence shown here is derived from an EMBL/GenBank/DDBJ whole genome shotgun (WGS) entry which is preliminary data.</text>
</comment>
<feature type="coiled-coil region" evidence="8">
    <location>
        <begin position="386"/>
        <end position="427"/>
    </location>
</feature>
<dbReference type="GO" id="GO:0007094">
    <property type="term" value="P:mitotic spindle assembly checkpoint signaling"/>
    <property type="evidence" value="ECO:0007669"/>
    <property type="project" value="InterPro"/>
</dbReference>
<evidence type="ECO:0000256" key="2">
    <source>
        <dbReference type="ARBA" id="ARBA00008029"/>
    </source>
</evidence>
<evidence type="ECO:0000256" key="9">
    <source>
        <dbReference type="SAM" id="MobiDB-lite"/>
    </source>
</evidence>
<evidence type="ECO:0000256" key="4">
    <source>
        <dbReference type="ARBA" id="ARBA00022618"/>
    </source>
</evidence>
<dbReference type="PANTHER" id="PTHR23168">
    <property type="entry name" value="MITOTIC SPINDLE ASSEMBLY CHECKPOINT PROTEIN MAD1 MITOTIC ARREST DEFICIENT-LIKE PROTEIN 1"/>
    <property type="match status" value="1"/>
</dbReference>
<evidence type="ECO:0000256" key="8">
    <source>
        <dbReference type="SAM" id="Coils"/>
    </source>
</evidence>
<feature type="coiled-coil region" evidence="8">
    <location>
        <begin position="52"/>
        <end position="245"/>
    </location>
</feature>
<comment type="subcellular location">
    <subcellularLocation>
        <location evidence="1">Nucleus</location>
    </subcellularLocation>
</comment>
<keyword evidence="6" id="KW-0539">Nucleus</keyword>
<dbReference type="GO" id="GO:0072686">
    <property type="term" value="C:mitotic spindle"/>
    <property type="evidence" value="ECO:0007669"/>
    <property type="project" value="TreeGrafter"/>
</dbReference>
<dbReference type="GO" id="GO:0000776">
    <property type="term" value="C:kinetochore"/>
    <property type="evidence" value="ECO:0007669"/>
    <property type="project" value="TreeGrafter"/>
</dbReference>
<evidence type="ECO:0000256" key="3">
    <source>
        <dbReference type="ARBA" id="ARBA00022019"/>
    </source>
</evidence>
<feature type="compositionally biased region" description="Low complexity" evidence="9">
    <location>
        <begin position="355"/>
        <end position="375"/>
    </location>
</feature>
<dbReference type="Gene3D" id="6.10.250.90">
    <property type="match status" value="1"/>
</dbReference>
<organism evidence="10 11">
    <name type="scientific">Diutina rugosa</name>
    <name type="common">Yeast</name>
    <name type="synonym">Candida rugosa</name>
    <dbReference type="NCBI Taxonomy" id="5481"/>
    <lineage>
        <taxon>Eukaryota</taxon>
        <taxon>Fungi</taxon>
        <taxon>Dikarya</taxon>
        <taxon>Ascomycota</taxon>
        <taxon>Saccharomycotina</taxon>
        <taxon>Pichiomycetes</taxon>
        <taxon>Debaryomycetaceae</taxon>
        <taxon>Diutina</taxon>
    </lineage>
</organism>
<feature type="region of interest" description="Disordered" evidence="9">
    <location>
        <begin position="1"/>
        <end position="24"/>
    </location>
</feature>
<dbReference type="SUPFAM" id="SSF75704">
    <property type="entry name" value="Mitotic arrest deficient-like 1, Mad1"/>
    <property type="match status" value="1"/>
</dbReference>
<dbReference type="OMA" id="FGFIIEF"/>
<dbReference type="GO" id="GO:0051301">
    <property type="term" value="P:cell division"/>
    <property type="evidence" value="ECO:0007669"/>
    <property type="project" value="UniProtKB-KW"/>
</dbReference>
<dbReference type="InterPro" id="IPR008672">
    <property type="entry name" value="Mad1"/>
</dbReference>
<evidence type="ECO:0000256" key="6">
    <source>
        <dbReference type="ARBA" id="ARBA00023242"/>
    </source>
</evidence>
<dbReference type="GeneID" id="54784253"/>
<protein>
    <recommendedName>
        <fullName evidence="3">Spindle assembly checkpoint component MAD1</fullName>
    </recommendedName>
</protein>
<name>A0A642UCV1_DIURU</name>
<comment type="similarity">
    <text evidence="2">Belongs to the MAD1 family.</text>
</comment>
<evidence type="ECO:0000256" key="7">
    <source>
        <dbReference type="ARBA" id="ARBA00023306"/>
    </source>
</evidence>
<dbReference type="VEuPathDB" id="FungiDB:DIURU_005602"/>
<dbReference type="PANTHER" id="PTHR23168:SF0">
    <property type="entry name" value="MITOTIC SPINDLE ASSEMBLY CHECKPOINT PROTEIN MAD1"/>
    <property type="match status" value="1"/>
</dbReference>
<keyword evidence="4" id="KW-0132">Cell division</keyword>
<dbReference type="GO" id="GO:0051315">
    <property type="term" value="P:attachment of mitotic spindle microtubules to kinetochore"/>
    <property type="evidence" value="ECO:0007669"/>
    <property type="project" value="TreeGrafter"/>
</dbReference>
<gene>
    <name evidence="10" type="ORF">DIURU_005602</name>
</gene>
<dbReference type="GO" id="GO:0005635">
    <property type="term" value="C:nuclear envelope"/>
    <property type="evidence" value="ECO:0007669"/>
    <property type="project" value="TreeGrafter"/>
</dbReference>
<evidence type="ECO:0000256" key="1">
    <source>
        <dbReference type="ARBA" id="ARBA00004123"/>
    </source>
</evidence>
<keyword evidence="11" id="KW-1185">Reference proteome</keyword>
<evidence type="ECO:0000313" key="11">
    <source>
        <dbReference type="Proteomes" id="UP000449547"/>
    </source>
</evidence>
<keyword evidence="8" id="KW-0175">Coiled coil</keyword>
<reference evidence="10 11" key="1">
    <citation type="submission" date="2019-07" db="EMBL/GenBank/DDBJ databases">
        <title>Genome assembly of two rare yeast pathogens: Diutina rugosa and Trichomonascus ciferrii.</title>
        <authorList>
            <person name="Mixao V."/>
            <person name="Saus E."/>
            <person name="Hansen A."/>
            <person name="Lass-Flor C."/>
            <person name="Gabaldon T."/>
        </authorList>
    </citation>
    <scope>NUCLEOTIDE SEQUENCE [LARGE SCALE GENOMIC DNA]</scope>
    <source>
        <strain evidence="10 11">CBS 613</strain>
    </source>
</reference>
<dbReference type="RefSeq" id="XP_034009658.1">
    <property type="nucleotide sequence ID" value="XM_034158603.1"/>
</dbReference>